<feature type="transmembrane region" description="Helical" evidence="2">
    <location>
        <begin position="51"/>
        <end position="71"/>
    </location>
</feature>
<dbReference type="PATRIC" id="fig|1502723.3.peg.4602"/>
<feature type="region of interest" description="Disordered" evidence="1">
    <location>
        <begin position="237"/>
        <end position="265"/>
    </location>
</feature>
<feature type="transmembrane region" description="Helical" evidence="2">
    <location>
        <begin position="109"/>
        <end position="132"/>
    </location>
</feature>
<dbReference type="PANTHER" id="PTHR42736">
    <property type="entry name" value="PROTEIN-GLUTAMINE GAMMA-GLUTAMYLTRANSFERASE"/>
    <property type="match status" value="1"/>
</dbReference>
<keyword evidence="2" id="KW-0472">Membrane</keyword>
<gene>
    <name evidence="4" type="ORF">FF36_04647</name>
</gene>
<dbReference type="EMBL" id="JYFN01000045">
    <property type="protein sequence ID" value="KJE21052.1"/>
    <property type="molecule type" value="Genomic_DNA"/>
</dbReference>
<feature type="region of interest" description="Disordered" evidence="1">
    <location>
        <begin position="689"/>
        <end position="712"/>
    </location>
</feature>
<sequence>MAAGLPTDEPIMTQIGGPSGGAMRSASGSSGGHVVGVDLPARREEPVRPRLAALVVVAGLAIVGGFGFRRVFTLPDLQVIIPVAAVVPVITTAVLGLRRRPVPLVGTIATWAGGFVVWATCTVAAGAGGFWARLSLVRSGVLRGWARLLDAAVPAPPDGALLLVPAALTWLAAAVGAELVVRTRARLLPALPAALVLAVAVAYAAPVPGSDAPFAAAFAALAAVLVRVRGSGPSRPLGEAAAAIPGPTGPGVGSGEAAGSPRSGPGLLPVASPRGWAALRLAARSIVAVAVVVGAGLALANGPIGPDGRPPVDPRDHRTIAPAPLAALNPLSRLAGWTAHPDQVLFRLGLSPQPSGPVALRLAVLDSYDGATWSTSGRYLPAGRAIIGGPGDRGQAGRDAGQDGGRPSTPVTQDLTVVDLGGDLVPALARLGQFIVVSAAGTVSPASPASTTARTPHPPGGDRSTVAPEGPAGQFAVDPEDGTLVRTTPLHPGNRLRLVSTPPATMTADRLLALTVSATPANAPYLAVPGGIPPVLRELASVATNGGATPYQRAALLRQYLMASFSFDPTVPAGHSLAHIDHFLGQTRRGTSEQFATTFVLAARLLGLPARLVVGFTAADPPGVTRTIRGADALAWAEVNFDGAGWLPFFPTPRAGDERGATVAGSTQGESSAQTSLVEAVLRTTISVPPGRAEATLPGEAPPRSADRRSPSPGWADLVIPSATAVGVTAVLGCLLLGWLLPIARRRRVRRAAKGSRARIVVAWQRAIEMFADSDRAMPRAASPSEVVALAADLVDDAGLTALRGLADLATLALFDDGTIGRWEEGPGRRAADEAWRLLDGLEQAVRRAVPRHRRLGRRISPRTVRTELRRLRRTAPAPQRAAHRPPGPGGPDASVPAAERRRRTPASGSGPTSPWPERATAGRDHR</sequence>
<keyword evidence="2" id="KW-1133">Transmembrane helix</keyword>
<dbReference type="PANTHER" id="PTHR42736:SF1">
    <property type="entry name" value="PROTEIN-GLUTAMINE GAMMA-GLUTAMYLTRANSFERASE"/>
    <property type="match status" value="1"/>
</dbReference>
<dbReference type="InterPro" id="IPR038765">
    <property type="entry name" value="Papain-like_cys_pep_sf"/>
</dbReference>
<keyword evidence="5" id="KW-1185">Reference proteome</keyword>
<dbReference type="AlphaFoldDB" id="A0A0D8BCD1"/>
<dbReference type="SUPFAM" id="SSF54001">
    <property type="entry name" value="Cysteine proteinases"/>
    <property type="match status" value="1"/>
</dbReference>
<comment type="caution">
    <text evidence="4">The sequence shown here is derived from an EMBL/GenBank/DDBJ whole genome shotgun (WGS) entry which is preliminary data.</text>
</comment>
<evidence type="ECO:0000256" key="1">
    <source>
        <dbReference type="SAM" id="MobiDB-lite"/>
    </source>
</evidence>
<dbReference type="Pfam" id="PF01841">
    <property type="entry name" value="Transglut_core"/>
    <property type="match status" value="1"/>
</dbReference>
<feature type="region of interest" description="Disordered" evidence="1">
    <location>
        <begin position="444"/>
        <end position="500"/>
    </location>
</feature>
<organism evidence="4 5">
    <name type="scientific">Frankia torreyi</name>
    <dbReference type="NCBI Taxonomy" id="1856"/>
    <lineage>
        <taxon>Bacteria</taxon>
        <taxon>Bacillati</taxon>
        <taxon>Actinomycetota</taxon>
        <taxon>Actinomycetes</taxon>
        <taxon>Frankiales</taxon>
        <taxon>Frankiaceae</taxon>
        <taxon>Frankia</taxon>
    </lineage>
</organism>
<dbReference type="SMART" id="SM00460">
    <property type="entry name" value="TGc"/>
    <property type="match status" value="1"/>
</dbReference>
<evidence type="ECO:0000256" key="2">
    <source>
        <dbReference type="SAM" id="Phobius"/>
    </source>
</evidence>
<feature type="region of interest" description="Disordered" evidence="1">
    <location>
        <begin position="386"/>
        <end position="414"/>
    </location>
</feature>
<proteinExistence type="predicted"/>
<dbReference type="InterPro" id="IPR002931">
    <property type="entry name" value="Transglutaminase-like"/>
</dbReference>
<feature type="transmembrane region" description="Helical" evidence="2">
    <location>
        <begin position="187"/>
        <end position="206"/>
    </location>
</feature>
<dbReference type="InterPro" id="IPR052901">
    <property type="entry name" value="Bact_TGase-like"/>
</dbReference>
<feature type="domain" description="Transglutaminase-like" evidence="3">
    <location>
        <begin position="584"/>
        <end position="653"/>
    </location>
</feature>
<feature type="region of interest" description="Disordered" evidence="1">
    <location>
        <begin position="1"/>
        <end position="29"/>
    </location>
</feature>
<feature type="transmembrane region" description="Helical" evidence="2">
    <location>
        <begin position="77"/>
        <end position="97"/>
    </location>
</feature>
<feature type="compositionally biased region" description="Polar residues" evidence="1">
    <location>
        <begin position="444"/>
        <end position="454"/>
    </location>
</feature>
<feature type="transmembrane region" description="Helical" evidence="2">
    <location>
        <begin position="718"/>
        <end position="741"/>
    </location>
</feature>
<feature type="transmembrane region" description="Helical" evidence="2">
    <location>
        <begin position="159"/>
        <end position="180"/>
    </location>
</feature>
<dbReference type="Gene3D" id="3.10.620.30">
    <property type="match status" value="1"/>
</dbReference>
<protein>
    <submittedName>
        <fullName evidence="4">Transglutaminase-like superfamily protein</fullName>
    </submittedName>
</protein>
<name>A0A0D8BCD1_9ACTN</name>
<evidence type="ECO:0000259" key="3">
    <source>
        <dbReference type="SMART" id="SM00460"/>
    </source>
</evidence>
<feature type="region of interest" description="Disordered" evidence="1">
    <location>
        <begin position="854"/>
        <end position="927"/>
    </location>
</feature>
<reference evidence="4 5" key="2">
    <citation type="journal article" date="2016" name="Genome Announc.">
        <title>Permanent Draft Genome Sequences for Two Variants of Frankia sp. Strain CpI1, the First Frankia Strain Isolated from Root Nodules of Comptonia peregrina.</title>
        <authorList>
            <person name="Oshone R."/>
            <person name="Hurst S.G.IV."/>
            <person name="Abebe-Akele F."/>
            <person name="Simpson S."/>
            <person name="Morris K."/>
            <person name="Thomas W.K."/>
            <person name="Tisa L.S."/>
        </authorList>
    </citation>
    <scope>NUCLEOTIDE SEQUENCE [LARGE SCALE GENOMIC DNA]</scope>
    <source>
        <strain evidence="5">CpI1-S</strain>
    </source>
</reference>
<dbReference type="Proteomes" id="UP000032545">
    <property type="component" value="Unassembled WGS sequence"/>
</dbReference>
<reference evidence="5" key="1">
    <citation type="submission" date="2015-02" db="EMBL/GenBank/DDBJ databases">
        <title>Draft Genome of Frankia sp. CpI1-S.</title>
        <authorList>
            <person name="Oshone R.T."/>
            <person name="Ngom M."/>
            <person name="Ghodhbane-Gtari F."/>
            <person name="Gtari M."/>
            <person name="Morris K."/>
            <person name="Thomas K."/>
            <person name="Sen A."/>
            <person name="Tisa L.S."/>
        </authorList>
    </citation>
    <scope>NUCLEOTIDE SEQUENCE [LARGE SCALE GENOMIC DNA]</scope>
    <source>
        <strain evidence="5">CpI1-S</strain>
    </source>
</reference>
<dbReference type="OrthoDB" id="9804023at2"/>
<keyword evidence="2" id="KW-0812">Transmembrane</keyword>
<evidence type="ECO:0000313" key="5">
    <source>
        <dbReference type="Proteomes" id="UP000032545"/>
    </source>
</evidence>
<evidence type="ECO:0000313" key="4">
    <source>
        <dbReference type="EMBL" id="KJE21052.1"/>
    </source>
</evidence>
<accession>A0A0D8BCD1</accession>